<name>A0A3R7VZ08_9EURY</name>
<evidence type="ECO:0000313" key="1">
    <source>
        <dbReference type="EMBL" id="RQD90636.1"/>
    </source>
</evidence>
<protein>
    <submittedName>
        <fullName evidence="1">Ribosomal-protein-alanine N-acetyltransferase</fullName>
    </submittedName>
</protein>
<feature type="non-terminal residue" evidence="1">
    <location>
        <position position="54"/>
    </location>
</feature>
<dbReference type="GO" id="GO:0016740">
    <property type="term" value="F:transferase activity"/>
    <property type="evidence" value="ECO:0007669"/>
    <property type="project" value="UniProtKB-KW"/>
</dbReference>
<sequence>MIRAASTRDLNQVIKIEKMSFPNPWHKYIFYSMVQMPGFFVYELKEEVVGYIIF</sequence>
<dbReference type="SUPFAM" id="SSF55729">
    <property type="entry name" value="Acyl-CoA N-acyltransferases (Nat)"/>
    <property type="match status" value="1"/>
</dbReference>
<comment type="caution">
    <text evidence="1">The sequence shown here is derived from an EMBL/GenBank/DDBJ whole genome shotgun (WGS) entry which is preliminary data.</text>
</comment>
<dbReference type="InterPro" id="IPR016181">
    <property type="entry name" value="Acyl_CoA_acyltransferase"/>
</dbReference>
<dbReference type="AlphaFoldDB" id="A0A3R7VZ08"/>
<keyword evidence="1" id="KW-0808">Transferase</keyword>
<proteinExistence type="predicted"/>
<dbReference type="EMBL" id="QZAB01000113">
    <property type="protein sequence ID" value="RQD90636.1"/>
    <property type="molecule type" value="Genomic_DNA"/>
</dbReference>
<organism evidence="1 2">
    <name type="scientific">Methanosalsum natronophilum</name>
    <dbReference type="NCBI Taxonomy" id="768733"/>
    <lineage>
        <taxon>Archaea</taxon>
        <taxon>Methanobacteriati</taxon>
        <taxon>Methanobacteriota</taxon>
        <taxon>Stenosarchaea group</taxon>
        <taxon>Methanomicrobia</taxon>
        <taxon>Methanosarcinales</taxon>
        <taxon>Methanosarcinaceae</taxon>
        <taxon>Methanosalsum</taxon>
    </lineage>
</organism>
<accession>A0A3R7VZ08</accession>
<dbReference type="Gene3D" id="3.40.630.30">
    <property type="match status" value="1"/>
</dbReference>
<evidence type="ECO:0000313" key="2">
    <source>
        <dbReference type="Proteomes" id="UP000284763"/>
    </source>
</evidence>
<dbReference type="Proteomes" id="UP000284763">
    <property type="component" value="Unassembled WGS sequence"/>
</dbReference>
<reference evidence="1 2" key="1">
    <citation type="submission" date="2018-08" db="EMBL/GenBank/DDBJ databases">
        <title>The metabolism and importance of syntrophic acetate oxidation coupled to methane or sulfide production in haloalkaline environments.</title>
        <authorList>
            <person name="Timmers P.H.A."/>
            <person name="Vavourakis C.D."/>
            <person name="Sorokin D.Y."/>
            <person name="Sinninghe Damste J.S."/>
            <person name="Muyzer G."/>
            <person name="Stams A.J.M."/>
            <person name="Plugge C.M."/>
        </authorList>
    </citation>
    <scope>NUCLEOTIDE SEQUENCE [LARGE SCALE GENOMIC DNA]</scope>
    <source>
        <strain evidence="1">MSAO_Arc3</strain>
    </source>
</reference>
<gene>
    <name evidence="1" type="ORF">D5R95_01730</name>
</gene>